<evidence type="ECO:0000256" key="3">
    <source>
        <dbReference type="ARBA" id="ARBA00022618"/>
    </source>
</evidence>
<dbReference type="PANTHER" id="PTHR37820">
    <property type="entry name" value="CELL DIVISION PROTEIN DIVIB"/>
    <property type="match status" value="1"/>
</dbReference>
<reference evidence="10 11" key="1">
    <citation type="submission" date="2014-10" db="EMBL/GenBank/DDBJ databases">
        <title>Whole Genome sequence of Corynebacterium auriscanis strain CIP 106629.</title>
        <authorList>
            <person name="Hassan S.S."/>
            <person name="Jamal S.B."/>
            <person name="Tiwari S."/>
            <person name="Oliveira L.D.C."/>
            <person name="Souza F."/>
            <person name="Mariano D.C."/>
            <person name="Almeida S."/>
            <person name="Dorella F."/>
            <person name="Pereira F."/>
            <person name="Carvalho A."/>
            <person name="Leal C.A."/>
            <person name="Soares S.D.C."/>
            <person name="Figueiredo H.C."/>
            <person name="Silva A."/>
            <person name="Azevedo V.A."/>
        </authorList>
    </citation>
    <scope>NUCLEOTIDE SEQUENCE [LARGE SCALE GENOMIC DNA]</scope>
    <source>
        <strain evidence="10 11">CIP 106629</strain>
    </source>
</reference>
<dbReference type="InterPro" id="IPR034746">
    <property type="entry name" value="POTRA"/>
</dbReference>
<organism evidence="10 11">
    <name type="scientific">Corynebacterium auriscanis</name>
    <dbReference type="NCBI Taxonomy" id="99807"/>
    <lineage>
        <taxon>Bacteria</taxon>
        <taxon>Bacillati</taxon>
        <taxon>Actinomycetota</taxon>
        <taxon>Actinomycetes</taxon>
        <taxon>Mycobacteriales</taxon>
        <taxon>Corynebacteriaceae</taxon>
        <taxon>Corynebacterium</taxon>
    </lineage>
</organism>
<comment type="caution">
    <text evidence="10">The sequence shown here is derived from an EMBL/GenBank/DDBJ whole genome shotgun (WGS) entry which is preliminary data.</text>
</comment>
<evidence type="ECO:0000256" key="7">
    <source>
        <dbReference type="ARBA" id="ARBA00023306"/>
    </source>
</evidence>
<dbReference type="InterPro" id="IPR050487">
    <property type="entry name" value="FtsQ_DivIB"/>
</dbReference>
<evidence type="ECO:0000256" key="2">
    <source>
        <dbReference type="ARBA" id="ARBA00022475"/>
    </source>
</evidence>
<evidence type="ECO:0000313" key="11">
    <source>
        <dbReference type="Proteomes" id="UP000030145"/>
    </source>
</evidence>
<keyword evidence="11" id="KW-1185">Reference proteome</keyword>
<dbReference type="InterPro" id="IPR013685">
    <property type="entry name" value="POTRA_FtsQ_type"/>
</dbReference>
<keyword evidence="5 8" id="KW-1133">Transmembrane helix</keyword>
<dbReference type="Proteomes" id="UP000030145">
    <property type="component" value="Unassembled WGS sequence"/>
</dbReference>
<evidence type="ECO:0000313" key="10">
    <source>
        <dbReference type="EMBL" id="KGM19191.1"/>
    </source>
</evidence>
<keyword evidence="3" id="KW-0132">Cell division</keyword>
<dbReference type="PANTHER" id="PTHR37820:SF1">
    <property type="entry name" value="CELL DIVISION PROTEIN FTSQ"/>
    <property type="match status" value="1"/>
</dbReference>
<gene>
    <name evidence="10" type="ORF">MA47_03450</name>
</gene>
<proteinExistence type="predicted"/>
<comment type="subcellular location">
    <subcellularLocation>
        <location evidence="1">Membrane</location>
    </subcellularLocation>
</comment>
<evidence type="ECO:0000259" key="9">
    <source>
        <dbReference type="PROSITE" id="PS51779"/>
    </source>
</evidence>
<keyword evidence="4 8" id="KW-0812">Transmembrane</keyword>
<keyword evidence="7" id="KW-0131">Cell cycle</keyword>
<dbReference type="AlphaFoldDB" id="A0A0A2DQP1"/>
<dbReference type="GO" id="GO:0005886">
    <property type="term" value="C:plasma membrane"/>
    <property type="evidence" value="ECO:0007669"/>
    <property type="project" value="TreeGrafter"/>
</dbReference>
<keyword evidence="2" id="KW-1003">Cell membrane</keyword>
<keyword evidence="6 8" id="KW-0472">Membrane</keyword>
<feature type="domain" description="POTRA" evidence="9">
    <location>
        <begin position="37"/>
        <end position="105"/>
    </location>
</feature>
<evidence type="ECO:0000256" key="5">
    <source>
        <dbReference type="ARBA" id="ARBA00022989"/>
    </source>
</evidence>
<evidence type="ECO:0000256" key="6">
    <source>
        <dbReference type="ARBA" id="ARBA00023136"/>
    </source>
</evidence>
<dbReference type="InterPro" id="IPR005548">
    <property type="entry name" value="Cell_div_FtsQ/DivIB_C"/>
</dbReference>
<dbReference type="GO" id="GO:0051301">
    <property type="term" value="P:cell division"/>
    <property type="evidence" value="ECO:0007669"/>
    <property type="project" value="UniProtKB-KW"/>
</dbReference>
<dbReference type="Gene3D" id="3.10.20.310">
    <property type="entry name" value="membrane protein fhac"/>
    <property type="match status" value="1"/>
</dbReference>
<evidence type="ECO:0000256" key="8">
    <source>
        <dbReference type="SAM" id="Phobius"/>
    </source>
</evidence>
<dbReference type="PROSITE" id="PS51779">
    <property type="entry name" value="POTRA"/>
    <property type="match status" value="1"/>
</dbReference>
<sequence>MQTRFCVNWRLVPKKIIAGVIAAIVVVAIALYVFPVLKVSSIEVEGVQNADAGVVKEAASVGSSANMLRVDTDAVAEKVAQVPWVEQVTVSRAWPSTLKVQVTEHTPVAYFRNGNEVSAVNEAGKVFLKGVAPEGAKEIAGVKPEDSKAITAATTAITALHPKVREKLERVEAKTAESLVLQFAEGKTVVWGSAERASEKAEATRVVLTQEGKKWNVSNPAMPSGRP</sequence>
<dbReference type="EMBL" id="JRVJ01000003">
    <property type="protein sequence ID" value="KGM19191.1"/>
    <property type="molecule type" value="Genomic_DNA"/>
</dbReference>
<evidence type="ECO:0000256" key="4">
    <source>
        <dbReference type="ARBA" id="ARBA00022692"/>
    </source>
</evidence>
<dbReference type="Pfam" id="PF03799">
    <property type="entry name" value="FtsQ_DivIB_C"/>
    <property type="match status" value="1"/>
</dbReference>
<accession>A0A0A2DQP1</accession>
<feature type="transmembrane region" description="Helical" evidence="8">
    <location>
        <begin position="16"/>
        <end position="34"/>
    </location>
</feature>
<protein>
    <recommendedName>
        <fullName evidence="9">POTRA domain-containing protein</fullName>
    </recommendedName>
</protein>
<evidence type="ECO:0000256" key="1">
    <source>
        <dbReference type="ARBA" id="ARBA00004370"/>
    </source>
</evidence>
<name>A0A0A2DQP1_9CORY</name>
<dbReference type="Pfam" id="PF08478">
    <property type="entry name" value="POTRA_1"/>
    <property type="match status" value="1"/>
</dbReference>